<dbReference type="GO" id="GO:0016493">
    <property type="term" value="F:C-C chemokine receptor activity"/>
    <property type="evidence" value="ECO:0007669"/>
    <property type="project" value="TreeGrafter"/>
</dbReference>
<feature type="transmembrane region" description="Helical" evidence="18">
    <location>
        <begin position="166"/>
        <end position="188"/>
    </location>
</feature>
<dbReference type="InterPro" id="IPR000276">
    <property type="entry name" value="GPCR_Rhodpsn"/>
</dbReference>
<keyword evidence="5" id="KW-0597">Phosphoprotein</keyword>
<dbReference type="Proteomes" id="UP001066276">
    <property type="component" value="Chromosome 3_1"/>
</dbReference>
<keyword evidence="21" id="KW-1185">Reference proteome</keyword>
<dbReference type="Pfam" id="PF00001">
    <property type="entry name" value="7tm_1"/>
    <property type="match status" value="1"/>
</dbReference>
<dbReference type="GO" id="GO:0030593">
    <property type="term" value="P:neutrophil chemotaxis"/>
    <property type="evidence" value="ECO:0007669"/>
    <property type="project" value="TreeGrafter"/>
</dbReference>
<dbReference type="PANTHER" id="PTHR10489">
    <property type="entry name" value="CELL ADHESION MOLECULE"/>
    <property type="match status" value="1"/>
</dbReference>
<dbReference type="InterPro" id="IPR017452">
    <property type="entry name" value="GPCR_Rhodpsn_7TM"/>
</dbReference>
<keyword evidence="4" id="KW-0145">Chemotaxis</keyword>
<dbReference type="CDD" id="cd15178">
    <property type="entry name" value="7tmA_CXCR1_2"/>
    <property type="match status" value="1"/>
</dbReference>
<dbReference type="GO" id="GO:0009897">
    <property type="term" value="C:external side of plasma membrane"/>
    <property type="evidence" value="ECO:0007669"/>
    <property type="project" value="TreeGrafter"/>
</dbReference>
<dbReference type="InterPro" id="IPR000174">
    <property type="entry name" value="Chemokine_CXCR_1/2"/>
</dbReference>
<feature type="transmembrane region" description="Helical" evidence="18">
    <location>
        <begin position="135"/>
        <end position="154"/>
    </location>
</feature>
<keyword evidence="7 18" id="KW-1133">Transmembrane helix</keyword>
<dbReference type="PROSITE" id="PS00237">
    <property type="entry name" value="G_PROTEIN_RECEP_F1_1"/>
    <property type="match status" value="1"/>
</dbReference>
<comment type="function">
    <text evidence="14">Receptor for interleukin-8 which is a powerful neutrophil chemotactic factor. Binding of IL-8 to the receptor causes activation of neutrophils. This response is mediated via a G-protein that activates a phosphatidylinositol-calcium second messenger system. Binds to IL-8 with high affinity. Also binds with high affinity to CXCL3, GRO/MGSA and NAP-2.</text>
</comment>
<reference evidence="20" key="1">
    <citation type="journal article" date="2022" name="bioRxiv">
        <title>Sequencing and chromosome-scale assembly of the giantPleurodeles waltlgenome.</title>
        <authorList>
            <person name="Brown T."/>
            <person name="Elewa A."/>
            <person name="Iarovenko S."/>
            <person name="Subramanian E."/>
            <person name="Araus A.J."/>
            <person name="Petzold A."/>
            <person name="Susuki M."/>
            <person name="Suzuki K.-i.T."/>
            <person name="Hayashi T."/>
            <person name="Toyoda A."/>
            <person name="Oliveira C."/>
            <person name="Osipova E."/>
            <person name="Leigh N.D."/>
            <person name="Simon A."/>
            <person name="Yun M.H."/>
        </authorList>
    </citation>
    <scope>NUCLEOTIDE SEQUENCE</scope>
    <source>
        <strain evidence="20">20211129_DDA</strain>
        <tissue evidence="20">Liver</tissue>
    </source>
</reference>
<evidence type="ECO:0000256" key="7">
    <source>
        <dbReference type="ARBA" id="ARBA00022989"/>
    </source>
</evidence>
<evidence type="ECO:0000256" key="8">
    <source>
        <dbReference type="ARBA" id="ARBA00023040"/>
    </source>
</evidence>
<evidence type="ECO:0000256" key="17">
    <source>
        <dbReference type="RuleBase" id="RU000688"/>
    </source>
</evidence>
<dbReference type="GO" id="GO:0006955">
    <property type="term" value="P:immune response"/>
    <property type="evidence" value="ECO:0007669"/>
    <property type="project" value="TreeGrafter"/>
</dbReference>
<comment type="similarity">
    <text evidence="17">Belongs to the G-protein coupled receptor 1 family.</text>
</comment>
<comment type="subcellular location">
    <subcellularLocation>
        <location evidence="1">Cell membrane</location>
        <topology evidence="1">Multi-pass membrane protein</topology>
    </subcellularLocation>
</comment>
<gene>
    <name evidence="20" type="ORF">NDU88_000991</name>
</gene>
<keyword evidence="12" id="KW-0325">Glycoprotein</keyword>
<feature type="domain" description="G-protein coupled receptors family 1 profile" evidence="19">
    <location>
        <begin position="70"/>
        <end position="320"/>
    </location>
</feature>
<feature type="transmembrane region" description="Helical" evidence="18">
    <location>
        <begin position="57"/>
        <end position="79"/>
    </location>
</feature>
<evidence type="ECO:0000256" key="16">
    <source>
        <dbReference type="ARBA" id="ARBA00034130"/>
    </source>
</evidence>
<evidence type="ECO:0000313" key="20">
    <source>
        <dbReference type="EMBL" id="KAJ1184181.1"/>
    </source>
</evidence>
<dbReference type="GO" id="GO:0019722">
    <property type="term" value="P:calcium-mediated signaling"/>
    <property type="evidence" value="ECO:0007669"/>
    <property type="project" value="TreeGrafter"/>
</dbReference>
<organism evidence="20 21">
    <name type="scientific">Pleurodeles waltl</name>
    <name type="common">Iberian ribbed newt</name>
    <dbReference type="NCBI Taxonomy" id="8319"/>
    <lineage>
        <taxon>Eukaryota</taxon>
        <taxon>Metazoa</taxon>
        <taxon>Chordata</taxon>
        <taxon>Craniata</taxon>
        <taxon>Vertebrata</taxon>
        <taxon>Euteleostomi</taxon>
        <taxon>Amphibia</taxon>
        <taxon>Batrachia</taxon>
        <taxon>Caudata</taxon>
        <taxon>Salamandroidea</taxon>
        <taxon>Salamandridae</taxon>
        <taxon>Pleurodelinae</taxon>
        <taxon>Pleurodeles</taxon>
    </lineage>
</organism>
<evidence type="ECO:0000256" key="1">
    <source>
        <dbReference type="ARBA" id="ARBA00004651"/>
    </source>
</evidence>
<dbReference type="GO" id="GO:0016494">
    <property type="term" value="F:C-X-C chemokine receptor activity"/>
    <property type="evidence" value="ECO:0007669"/>
    <property type="project" value="InterPro"/>
</dbReference>
<dbReference type="PRINTS" id="PR00237">
    <property type="entry name" value="GPCRRHODOPSN"/>
</dbReference>
<dbReference type="EMBL" id="JANPWB010000005">
    <property type="protein sequence ID" value="KAJ1184181.1"/>
    <property type="molecule type" value="Genomic_DNA"/>
</dbReference>
<sequence>MAATPGSQVHQIPKMSLIFDASDFEDLFNSSDYNTIIPSADTAPCSDPWHLNKNLVVVVYCLVFFLSLVGNSLVVFVICYNRLKRSSTDVYLLHLAIADLLFAVTLPFWAVYRATEWVFGIAMCKAISGLQEVNFYSGILLLACISIDRYLAIVRATEAAMQKRHLVKFICLGIWIVSILLSMPILIFRTDFKTPRNGRVCYENLGSDDTDRWRIILRISRHIFGFFLPLLVMLFCYGTTIKTLCQNKNNQKTRAMKVIFAVVIAFLFCWLPYNITFFIDSLMRSQIIDETCQRRAEVETAISVTEMFGFMHSCINPILYAFIGQKFRNSFLRILANHGMVSKTFLSKYGRSSSNMSTSGNTSTTM</sequence>
<evidence type="ECO:0000256" key="12">
    <source>
        <dbReference type="ARBA" id="ARBA00023180"/>
    </source>
</evidence>
<dbReference type="GO" id="GO:0019957">
    <property type="term" value="F:C-C chemokine binding"/>
    <property type="evidence" value="ECO:0007669"/>
    <property type="project" value="TreeGrafter"/>
</dbReference>
<evidence type="ECO:0000256" key="13">
    <source>
        <dbReference type="ARBA" id="ARBA00023224"/>
    </source>
</evidence>
<evidence type="ECO:0000256" key="3">
    <source>
        <dbReference type="ARBA" id="ARBA00022475"/>
    </source>
</evidence>
<feature type="transmembrane region" description="Helical" evidence="18">
    <location>
        <begin position="258"/>
        <end position="279"/>
    </location>
</feature>
<proteinExistence type="inferred from homology"/>
<keyword evidence="6 17" id="KW-0812">Transmembrane</keyword>
<evidence type="ECO:0000256" key="15">
    <source>
        <dbReference type="ARBA" id="ARBA00033468"/>
    </source>
</evidence>
<evidence type="ECO:0000256" key="4">
    <source>
        <dbReference type="ARBA" id="ARBA00022500"/>
    </source>
</evidence>
<dbReference type="InterPro" id="IPR050119">
    <property type="entry name" value="CCR1-9-like"/>
</dbReference>
<feature type="transmembrane region" description="Helical" evidence="18">
    <location>
        <begin position="215"/>
        <end position="237"/>
    </location>
</feature>
<keyword evidence="13 17" id="KW-0807">Transducer</keyword>
<dbReference type="PROSITE" id="PS50262">
    <property type="entry name" value="G_PROTEIN_RECEP_F1_2"/>
    <property type="match status" value="1"/>
</dbReference>
<dbReference type="Gene3D" id="1.20.1070.10">
    <property type="entry name" value="Rhodopsin 7-helix transmembrane proteins"/>
    <property type="match status" value="1"/>
</dbReference>
<evidence type="ECO:0000256" key="10">
    <source>
        <dbReference type="ARBA" id="ARBA00023157"/>
    </source>
</evidence>
<evidence type="ECO:0000256" key="11">
    <source>
        <dbReference type="ARBA" id="ARBA00023170"/>
    </source>
</evidence>
<dbReference type="PANTHER" id="PTHR10489:SF689">
    <property type="entry name" value="C-X-C CHEMOKINE RECEPTOR TYPE 2"/>
    <property type="match status" value="1"/>
</dbReference>
<evidence type="ECO:0000256" key="14">
    <source>
        <dbReference type="ARBA" id="ARBA00025505"/>
    </source>
</evidence>
<keyword evidence="3" id="KW-1003">Cell membrane</keyword>
<name>A0AAV7U756_PLEWA</name>
<protein>
    <recommendedName>
        <fullName evidence="2">C-X-C chemokine receptor type 2</fullName>
    </recommendedName>
    <alternativeName>
        <fullName evidence="15">High affinity interleukin-8 receptor B</fullName>
    </alternativeName>
</protein>
<keyword evidence="8 17" id="KW-0297">G-protein coupled receptor</keyword>
<keyword evidence="10" id="KW-1015">Disulfide bond</keyword>
<dbReference type="SUPFAM" id="SSF81321">
    <property type="entry name" value="Family A G protein-coupled receptor-like"/>
    <property type="match status" value="1"/>
</dbReference>
<feature type="transmembrane region" description="Helical" evidence="18">
    <location>
        <begin position="91"/>
        <end position="112"/>
    </location>
</feature>
<dbReference type="AlphaFoldDB" id="A0AAV7U756"/>
<evidence type="ECO:0000313" key="21">
    <source>
        <dbReference type="Proteomes" id="UP001066276"/>
    </source>
</evidence>
<keyword evidence="9 18" id="KW-0472">Membrane</keyword>
<evidence type="ECO:0000256" key="6">
    <source>
        <dbReference type="ARBA" id="ARBA00022692"/>
    </source>
</evidence>
<evidence type="ECO:0000259" key="19">
    <source>
        <dbReference type="PROSITE" id="PS50262"/>
    </source>
</evidence>
<keyword evidence="11 17" id="KW-0675">Receptor</keyword>
<evidence type="ECO:0000256" key="9">
    <source>
        <dbReference type="ARBA" id="ARBA00023136"/>
    </source>
</evidence>
<dbReference type="PRINTS" id="PR00427">
    <property type="entry name" value="INTRLEUKIN8R"/>
</dbReference>
<evidence type="ECO:0000256" key="2">
    <source>
        <dbReference type="ARBA" id="ARBA00020033"/>
    </source>
</evidence>
<evidence type="ECO:0000256" key="18">
    <source>
        <dbReference type="SAM" id="Phobius"/>
    </source>
</evidence>
<comment type="caution">
    <text evidence="20">The sequence shown here is derived from an EMBL/GenBank/DDBJ whole genome shotgun (WGS) entry which is preliminary data.</text>
</comment>
<comment type="subunit">
    <text evidence="16">Interacts with IL8. Interacts with GNAI2.</text>
</comment>
<dbReference type="GO" id="GO:0007204">
    <property type="term" value="P:positive regulation of cytosolic calcium ion concentration"/>
    <property type="evidence" value="ECO:0007669"/>
    <property type="project" value="TreeGrafter"/>
</dbReference>
<accession>A0AAV7U756</accession>
<evidence type="ECO:0000256" key="5">
    <source>
        <dbReference type="ARBA" id="ARBA00022553"/>
    </source>
</evidence>